<keyword evidence="5" id="KW-1185">Reference proteome</keyword>
<evidence type="ECO:0000256" key="1">
    <source>
        <dbReference type="SAM" id="Coils"/>
    </source>
</evidence>
<organism evidence="4 5">
    <name type="scientific">Pseudomonas phage EL</name>
    <dbReference type="NCBI Taxonomy" id="273133"/>
    <lineage>
        <taxon>Viruses</taxon>
        <taxon>Duplodnaviria</taxon>
        <taxon>Heunggongvirae</taxon>
        <taxon>Uroviricota</taxon>
        <taxon>Caudoviricetes</taxon>
        <taxon>Chimalliviridae</taxon>
        <taxon>Elvirus</taxon>
        <taxon>Elvirus EL</taxon>
    </lineage>
</organism>
<feature type="region of interest" description="Disordered" evidence="2">
    <location>
        <begin position="2203"/>
        <end position="2278"/>
    </location>
</feature>
<accession>Q2Z0P8</accession>
<feature type="coiled-coil region" evidence="1">
    <location>
        <begin position="1659"/>
        <end position="1706"/>
    </location>
</feature>
<feature type="domain" description="Glycoside hydrolase family 19 catalytic" evidence="3">
    <location>
        <begin position="2099"/>
        <end position="2151"/>
    </location>
</feature>
<dbReference type="Gene3D" id="1.10.530.10">
    <property type="match status" value="1"/>
</dbReference>
<proteinExistence type="predicted"/>
<reference evidence="4 5" key="4">
    <citation type="journal article" date="2005" name="J. Mol. Biol.">
        <title>Genome comparison of Pseudomonas aeruginosa large phages.</title>
        <authorList>
            <person name="Hertveldt K."/>
            <person name="Lavigne R."/>
            <person name="Pleteneva E."/>
            <person name="Sernova N."/>
            <person name="Kurochkina L."/>
            <person name="Korchevskii R."/>
            <person name="Robben J."/>
            <person name="Mesyanzhinov V."/>
            <person name="Krylov V.N."/>
            <person name="Volckaert G."/>
        </authorList>
    </citation>
    <scope>NUCLEOTIDE SEQUENCE</scope>
</reference>
<feature type="compositionally biased region" description="Polar residues" evidence="2">
    <location>
        <begin position="1244"/>
        <end position="1254"/>
    </location>
</feature>
<dbReference type="SMR" id="Q2Z0P8"/>
<evidence type="ECO:0000313" key="4">
    <source>
        <dbReference type="EMBL" id="CAG27277.1"/>
    </source>
</evidence>
<reference evidence="4 5" key="3">
    <citation type="journal article" date="2004" name="Bioinformatics">
        <title>PHIRE, a deterministic approach to reveal regulatory elements in bacteriophage genomes.</title>
        <authorList>
            <person name="Lavigne R."/>
            <person name="Sun W.D."/>
            <person name="Volckaert G."/>
        </authorList>
    </citation>
    <scope>NUCLEOTIDE SEQUENCE [LARGE SCALE GENOMIC DNA]</scope>
</reference>
<dbReference type="SUPFAM" id="SSF53955">
    <property type="entry name" value="Lysozyme-like"/>
    <property type="match status" value="1"/>
</dbReference>
<dbReference type="InterPro" id="IPR023346">
    <property type="entry name" value="Lysozyme-like_dom_sf"/>
</dbReference>
<evidence type="ECO:0000256" key="2">
    <source>
        <dbReference type="SAM" id="MobiDB-lite"/>
    </source>
</evidence>
<feature type="region of interest" description="Disordered" evidence="2">
    <location>
        <begin position="2406"/>
        <end position="2489"/>
    </location>
</feature>
<feature type="compositionally biased region" description="Gly residues" evidence="2">
    <location>
        <begin position="2251"/>
        <end position="2265"/>
    </location>
</feature>
<dbReference type="GO" id="GO:0016998">
    <property type="term" value="P:cell wall macromolecule catabolic process"/>
    <property type="evidence" value="ECO:0007669"/>
    <property type="project" value="InterPro"/>
</dbReference>
<feature type="region of interest" description="Disordered" evidence="2">
    <location>
        <begin position="1229"/>
        <end position="1264"/>
    </location>
</feature>
<evidence type="ECO:0000259" key="3">
    <source>
        <dbReference type="Pfam" id="PF00182"/>
    </source>
</evidence>
<feature type="compositionally biased region" description="Polar residues" evidence="2">
    <location>
        <begin position="2406"/>
        <end position="2415"/>
    </location>
</feature>
<protein>
    <submittedName>
        <fullName evidence="4">Putative phage-related lysozyme domain</fullName>
    </submittedName>
</protein>
<dbReference type="KEGG" id="vg:5176619"/>
<dbReference type="GO" id="GO:0006032">
    <property type="term" value="P:chitin catabolic process"/>
    <property type="evidence" value="ECO:0007669"/>
    <property type="project" value="InterPro"/>
</dbReference>
<dbReference type="GeneID" id="5176619"/>
<reference evidence="4 5" key="1">
    <citation type="journal article" date="2002" name="Genetika">
        <title>Phenogenetic characterization of a group of giant Phi KZ-like bacteriophages of Pseudomonas aeruginosa].</title>
        <authorList>
            <person name="Burkal'tseva M.V."/>
            <person name="Krylov V.N."/>
            <person name="Pleteneva E.A."/>
            <person name="Shaburova O.V."/>
            <person name="Krylov S.V."/>
            <person name="Volckaert G."/>
            <person name="Sykilinda N.N."/>
            <person name="Kurochkina L.P."/>
            <person name="Mesyanzhinov V.V."/>
        </authorList>
    </citation>
    <scope>NUCLEOTIDE SEQUENCE [LARGE SCALE GENOMIC DNA]</scope>
</reference>
<dbReference type="GO" id="GO:0004568">
    <property type="term" value="F:chitinase activity"/>
    <property type="evidence" value="ECO:0007669"/>
    <property type="project" value="InterPro"/>
</dbReference>
<reference evidence="4 5" key="2">
    <citation type="journal article" date="2003" name="Res. Microbiol.">
        <title>Myoviridae bacteriophages of Pseudomonas aeruginosa: a long and complex evolutionary pathway.</title>
        <authorList>
            <person name="Krylov V.N."/>
            <person name="Pleteneva E.A."/>
            <person name="Bourkalsteva M.V."/>
            <person name="Shaburova O.V."/>
            <person name="Volckaert G."/>
            <person name="Sykilinda N.N."/>
            <person name="Kurochkina L.P."/>
            <person name="Mesyanzhinov V.V."/>
        </authorList>
    </citation>
    <scope>NUCLEOTIDE SEQUENCE [LARGE SCALE GENOMIC DNA]</scope>
</reference>
<dbReference type="InterPro" id="IPR000726">
    <property type="entry name" value="Glyco_hydro_19_cat"/>
</dbReference>
<dbReference type="CAZy" id="GH19">
    <property type="family name" value="Glycoside Hydrolase Family 19"/>
</dbReference>
<name>Q2Z0P8_9CAUD</name>
<dbReference type="Proteomes" id="UP000001239">
    <property type="component" value="Segment"/>
</dbReference>
<evidence type="ECO:0000313" key="5">
    <source>
        <dbReference type="Proteomes" id="UP000001239"/>
    </source>
</evidence>
<feature type="region of interest" description="Disordered" evidence="2">
    <location>
        <begin position="1175"/>
        <end position="1203"/>
    </location>
</feature>
<dbReference type="RefSeq" id="YP_418216.1">
    <property type="nucleotide sequence ID" value="NC_007623.1"/>
</dbReference>
<dbReference type="EMBL" id="AJ697969">
    <property type="protein sequence ID" value="CAG27277.1"/>
    <property type="molecule type" value="Genomic_DNA"/>
</dbReference>
<dbReference type="Pfam" id="PF00182">
    <property type="entry name" value="Glyco_hydro_19"/>
    <property type="match status" value="1"/>
</dbReference>
<sequence length="2543" mass="277884">MADNTFDDFDWGEDPFTGDIDFDTDFDGKKPGFIRSVATGFLSGVVNQTVGDTDARLNTLKMVLPKTWGTAFTTASDINRRRREIVDELKRESYDAVVDLQYLAKRGGDKLGKIAPNKITGGVASGLTRFSQNDFSSWKPYTSSASDTPSMENVGENDVKDLLGSEDANSLLERETVIGVGESITAMMTEVGGRTIGGLNTLNLSIGRSNQLLEQMVNYQRKVQLRNDTLKVNLLARSYLTSAKFYKFMEASNHRMIAELKTIALNSAKSDYEKTTHSQAMRNSIRESVFNTVKGSFGGIREFINERFGKDARGDGIRGAGDLIGAMRMAAEMSEGMPLNVGTMVGNVAAQMFISNLPRMINSRKGKEYVAKFKKQFPELGKWADNAYAQLTDLGNIASYNLSNAEGMVNTLSEYHNWGSSFDEDGDYEQYLSTLRSGQKPLGKVEWTVINTLKKGANKGMAGLLDELYQPTGSRYSLKRRGLMDAHEPEIWNKQSSRTLNEVIPELLSHIHLSIEKIRTGDDTLKASSYDYVRGKLVSHNQKVADTFNRVMDKDQFKSQADTSLRLVDSIDPNKELSNEARRVLAMQLVQNADKRKGFSPYLYMNLETKGVNRQVADEIRELFQRNFDITPEAFTAFKEGSTLDRASAIARLPTEQARERAAKLTEQSNLLGRFMPDIAERVDMLRSSGYYNVMKEAGIIKSENGHDEVNMDTFRNVLQSFIDNPDRAMVYDNPLEEAVRKTRSFGRRGRGRRDSGGMIAAENAQLNETLQGVRETLDKLGAHIEQGGVSRSGLTDPSSMFTALNDQVTQGNSLLGKLVELGGNRNDILTKILERQPYEKPTPEAEETLQQQKRSILERIKSTSFGDLFNKGIDKLLDNQPLVLGGLLGGLAGMAIYNPKGAALVGGGLALGMAYNKLRARAAAHRAENTEDLYEEGSDTPILESFKLFKGEYLDMLTGKIIQGWDQITGSIKDLANGAVIGASRLAGKLFTEDNKEVFLKGLNKVRDLFMKAFNWLDPVNRIKGFWDKARTRLYRMDIYIEGEDEPVLLGSRFGKGQYFKRSGDGFVELQGWDEIDGPVYDKEGNTLITAEEYDRGLKTSMGTSINKLGAGLRQAGQFGLDLFGKLKDRAGGYAKGMGGRVKNPFSTDHSPVVNSVDRIYYLLLKHWGYNSPDGSPNPFTPPAPGSQDGPEGPPGSLGDRNDLTLTEALMEKNPALKDALESFRAAKGKAGEGDNTDRFRRSASSNDATRANSLADRAQKLQEEKDNTVKNAIISIAENFGFGMKDEKELGKKKKFGIFGLLSSLVGGVKKGFEWLTSFLGSEVLWSGFSALFKFGRMGLKLLTIIAKGVAGGLGGLLNGLGGLGHLGKLGAGRAGLIGAGALSAYEMYQVATDEETKKLGTTDQILKVGKAGNSLYQQVGATAGLLGGQTIAKWILEKVKGKSPTTDALGSSMYSPFGVMLGTSKWGWDSLFGSGKGKQIELRMVQYGLSDPHGPLAAKILNVENLLKDHVVIGNGRASLSKQAPIEEVLRLFVGNPQDRNEIGEVFTWFNGRFKPVYLTYLACLDAVKLRSLKDYDDSSDLIVYKVAKQAHSALSGLVPSPYQIVAKIDKETPLLDQQMTIIRVGNLLDALKKYVGAKDPTIDPFAVSTVKGQSLESLQKERVQLERKLEDRSTQWKDFGEKMEATDRLKEVKGEIDRLGKAYTANAVVGQIYIQDLMPDGKALDMLTAIRVATYGNDKDVPWRVEAVLKLERHCESLFMAKGDDMVFKGNIGELFARFKDAFRVDDRYADAWCKWFRDRFLPVLTNYMTLMRKYRRGLPGVVWRTLSATARYEIAKELTQTQVNGVFGFTISVWNVRAAPFAWETSPGRSDKVDRMLNLLGEASVEAKLKDPELEAGKTNAQTWAEKISPHRVGGGFTDQQANVSTPEQFRSRRDSALGGMYGTFGGDAGNTYSSDGRFRTPENAFGFTPITGDSDTSHLDMTGVRTNQGTDRGVSVPKPLAEQLIIREMLKQGFTDPREIAEMLALTNYESSGYSRTTENMKYSSPERLVQLFREVKSMEQARALVQAGEVAIANTVYGGGKGASLGNREAGDGYRYRGRGFIQLTGRANYRRVGQELGIDLENRPELASNDPNVMAAIAVNFFRNSKLLRSISQTGDFGRAATGLNGGNPLPEMPQRYALYLNYLKKLQSGELTTADKTAGSGLGSQTGSDLYGQEAPSEPQRPQVSRPAPGVVGGSLPSLNGTMGGGGGQYGSGDNGGMIVNTNTPGSSGLRLKSPEAIAGGEHHPAVEELGKIIQQTVPGFRYFSALNDAYHVNKGSKGAHPKGLALDFTLVNGAQGSDQAVAIVTDILRRAGLSPQEFQVINEYRSRTALGTGGHIHAAFKSPEAANKFLNAVQGGQSVNGQDTTGLGGGVVGPMQRNVPPTPTPTFGNPATDVPISTPRSNEGSPPPSAPQPVPPAPSEPVPQSPRGTEALTTTRSDDSALVAELKASLGKLGDNSSDTNSILAEIYKVLGRMAEMQDKQVNQGTDKTVRLN</sequence>
<keyword evidence="1" id="KW-0175">Coiled coil</keyword>
<feature type="compositionally biased region" description="Basic and acidic residues" evidence="2">
    <location>
        <begin position="1231"/>
        <end position="1242"/>
    </location>
</feature>
<feature type="compositionally biased region" description="Pro residues" evidence="2">
    <location>
        <begin position="2455"/>
        <end position="2474"/>
    </location>
</feature>